<evidence type="ECO:0000256" key="6">
    <source>
        <dbReference type="ARBA" id="ARBA00022692"/>
    </source>
</evidence>
<dbReference type="PROSITE" id="PS50112">
    <property type="entry name" value="PAS"/>
    <property type="match status" value="1"/>
</dbReference>
<dbReference type="CDD" id="cd00082">
    <property type="entry name" value="HisKA"/>
    <property type="match status" value="1"/>
</dbReference>
<evidence type="ECO:0000256" key="10">
    <source>
        <dbReference type="ARBA" id="ARBA00022989"/>
    </source>
</evidence>
<keyword evidence="12" id="KW-0472">Membrane</keyword>
<evidence type="ECO:0000256" key="8">
    <source>
        <dbReference type="ARBA" id="ARBA00022777"/>
    </source>
</evidence>
<keyword evidence="7" id="KW-0547">Nucleotide-binding</keyword>
<dbReference type="Pfam" id="PF00512">
    <property type="entry name" value="HisKA"/>
    <property type="match status" value="1"/>
</dbReference>
<dbReference type="GO" id="GO:0030295">
    <property type="term" value="F:protein kinase activator activity"/>
    <property type="evidence" value="ECO:0007669"/>
    <property type="project" value="TreeGrafter"/>
</dbReference>
<dbReference type="PROSITE" id="PS50109">
    <property type="entry name" value="HIS_KIN"/>
    <property type="match status" value="1"/>
</dbReference>
<dbReference type="SMART" id="SM00086">
    <property type="entry name" value="PAC"/>
    <property type="match status" value="1"/>
</dbReference>
<keyword evidence="4" id="KW-0597">Phosphoprotein</keyword>
<dbReference type="InterPro" id="IPR001610">
    <property type="entry name" value="PAC"/>
</dbReference>
<evidence type="ECO:0000256" key="1">
    <source>
        <dbReference type="ARBA" id="ARBA00000085"/>
    </source>
</evidence>
<dbReference type="FunFam" id="3.30.565.10:FF:000006">
    <property type="entry name" value="Sensor histidine kinase WalK"/>
    <property type="match status" value="1"/>
</dbReference>
<name>A0A1D7QQT0_9SPHI</name>
<keyword evidence="6" id="KW-0812">Transmembrane</keyword>
<dbReference type="Proteomes" id="UP000094313">
    <property type="component" value="Chromosome"/>
</dbReference>
<dbReference type="GO" id="GO:0016020">
    <property type="term" value="C:membrane"/>
    <property type="evidence" value="ECO:0007669"/>
    <property type="project" value="UniProtKB-SubCell"/>
</dbReference>
<dbReference type="Gene3D" id="1.10.287.130">
    <property type="match status" value="1"/>
</dbReference>
<dbReference type="KEGG" id="psty:BFS30_25370"/>
<keyword evidence="11" id="KW-0902">Two-component regulatory system</keyword>
<dbReference type="InterPro" id="IPR036097">
    <property type="entry name" value="HisK_dim/P_sf"/>
</dbReference>
<dbReference type="SUPFAM" id="SSF55874">
    <property type="entry name" value="ATPase domain of HSP90 chaperone/DNA topoisomerase II/histidine kinase"/>
    <property type="match status" value="1"/>
</dbReference>
<evidence type="ECO:0000313" key="17">
    <source>
        <dbReference type="Proteomes" id="UP000094313"/>
    </source>
</evidence>
<protein>
    <recommendedName>
        <fullName evidence="3">histidine kinase</fullName>
        <ecNumber evidence="3">2.7.13.3</ecNumber>
    </recommendedName>
</protein>
<feature type="domain" description="PAS" evidence="14">
    <location>
        <begin position="10"/>
        <end position="83"/>
    </location>
</feature>
<proteinExistence type="predicted"/>
<dbReference type="CDD" id="cd00130">
    <property type="entry name" value="PAS"/>
    <property type="match status" value="2"/>
</dbReference>
<evidence type="ECO:0000259" key="14">
    <source>
        <dbReference type="PROSITE" id="PS50112"/>
    </source>
</evidence>
<keyword evidence="9" id="KW-0067">ATP-binding</keyword>
<dbReference type="NCBIfam" id="TIGR00229">
    <property type="entry name" value="sensory_box"/>
    <property type="match status" value="2"/>
</dbReference>
<evidence type="ECO:0000259" key="13">
    <source>
        <dbReference type="PROSITE" id="PS50109"/>
    </source>
</evidence>
<dbReference type="InterPro" id="IPR036890">
    <property type="entry name" value="HATPase_C_sf"/>
</dbReference>
<keyword evidence="17" id="KW-1185">Reference proteome</keyword>
<dbReference type="PANTHER" id="PTHR42878:SF7">
    <property type="entry name" value="SENSOR HISTIDINE KINASE GLRK"/>
    <property type="match status" value="1"/>
</dbReference>
<dbReference type="Gene3D" id="3.30.450.20">
    <property type="entry name" value="PAS domain"/>
    <property type="match status" value="2"/>
</dbReference>
<dbReference type="SMART" id="SM00091">
    <property type="entry name" value="PAS"/>
    <property type="match status" value="2"/>
</dbReference>
<evidence type="ECO:0000256" key="11">
    <source>
        <dbReference type="ARBA" id="ARBA00023012"/>
    </source>
</evidence>
<dbReference type="InterPro" id="IPR003594">
    <property type="entry name" value="HATPase_dom"/>
</dbReference>
<dbReference type="GO" id="GO:0005524">
    <property type="term" value="F:ATP binding"/>
    <property type="evidence" value="ECO:0007669"/>
    <property type="project" value="UniProtKB-KW"/>
</dbReference>
<evidence type="ECO:0000256" key="7">
    <source>
        <dbReference type="ARBA" id="ARBA00022741"/>
    </source>
</evidence>
<dbReference type="GO" id="GO:0007234">
    <property type="term" value="P:osmosensory signaling via phosphorelay pathway"/>
    <property type="evidence" value="ECO:0007669"/>
    <property type="project" value="TreeGrafter"/>
</dbReference>
<gene>
    <name evidence="16" type="ORF">BFS30_25370</name>
</gene>
<dbReference type="InterPro" id="IPR003661">
    <property type="entry name" value="HisK_dim/P_dom"/>
</dbReference>
<dbReference type="Gene3D" id="3.30.565.10">
    <property type="entry name" value="Histidine kinase-like ATPase, C-terminal domain"/>
    <property type="match status" value="1"/>
</dbReference>
<feature type="domain" description="PAC" evidence="15">
    <location>
        <begin position="86"/>
        <end position="138"/>
    </location>
</feature>
<reference evidence="16 17" key="1">
    <citation type="submission" date="2016-08" db="EMBL/GenBank/DDBJ databases">
        <authorList>
            <person name="Seilhamer J.J."/>
        </authorList>
    </citation>
    <scope>NUCLEOTIDE SEQUENCE [LARGE SCALE GENOMIC DNA]</scope>
    <source>
        <strain evidence="16 17">DX4</strain>
    </source>
</reference>
<dbReference type="Pfam" id="PF13426">
    <property type="entry name" value="PAS_9"/>
    <property type="match status" value="2"/>
</dbReference>
<comment type="catalytic activity">
    <reaction evidence="1">
        <text>ATP + protein L-histidine = ADP + protein N-phospho-L-histidine.</text>
        <dbReference type="EC" id="2.7.13.3"/>
    </reaction>
</comment>
<feature type="domain" description="Histidine kinase" evidence="13">
    <location>
        <begin position="288"/>
        <end position="503"/>
    </location>
</feature>
<dbReference type="AlphaFoldDB" id="A0A1D7QQT0"/>
<dbReference type="InterPro" id="IPR000014">
    <property type="entry name" value="PAS"/>
</dbReference>
<dbReference type="SMART" id="SM00388">
    <property type="entry name" value="HisKA"/>
    <property type="match status" value="1"/>
</dbReference>
<dbReference type="CDD" id="cd00075">
    <property type="entry name" value="HATPase"/>
    <property type="match status" value="1"/>
</dbReference>
<dbReference type="InterPro" id="IPR004358">
    <property type="entry name" value="Sig_transdc_His_kin-like_C"/>
</dbReference>
<dbReference type="GO" id="GO:0000155">
    <property type="term" value="F:phosphorelay sensor kinase activity"/>
    <property type="evidence" value="ECO:0007669"/>
    <property type="project" value="InterPro"/>
</dbReference>
<sequence length="511" mass="58911">MSVSEKRFLDPTILASVLDATNTGIVITDNLLPDNPIIYCNAAFEKMCGYDHDEIIGHNCRFLQNKDRSQEARFEIAEAIRNGENCVVEIRNYTKDGQLFYNQLYLSAVKDLSGNVTHFIGIQNDVTSRKKAEQTLQMNFKETEQKVIDRTKMLKESEEYLSSIVETIRESLLVMDKDYTILSANHHFLNTFKVSLNETKGKLLYDLGNGQWDIPELRLMMEEILPTNNPVLDYEVEHEFPHIGRKLMLLNAHRVELEGQFKDRILLAIEDITEKRAVEQRKDDFLSIASHELKTPLTTVVGYVQMMQRLMPENSSERFRSVVDKTERYVARLNQLLKELMDVSRIQTGNIELHMDYFDFDKMVRETIEGIQAATRGHRIIVKGQPINQCYGDESNLVQVITNLISNAIKYSPDSKEIDIHVSRVSSFIKFSVRDYGLGIKEDDLKKVFERFYRVGEIQKNYPGMGIGLYICDQIIKNHKGTLWVESEPGKGSVFSFTLPVNLDKKAAYEY</sequence>
<comment type="subcellular location">
    <subcellularLocation>
        <location evidence="2">Membrane</location>
        <topology evidence="2">Multi-pass membrane protein</topology>
    </subcellularLocation>
</comment>
<accession>A0A1D7QQT0</accession>
<dbReference type="Pfam" id="PF02518">
    <property type="entry name" value="HATPase_c"/>
    <property type="match status" value="1"/>
</dbReference>
<dbReference type="EMBL" id="CP017141">
    <property type="protein sequence ID" value="AOM81013.1"/>
    <property type="molecule type" value="Genomic_DNA"/>
</dbReference>
<evidence type="ECO:0000313" key="16">
    <source>
        <dbReference type="EMBL" id="AOM81013.1"/>
    </source>
</evidence>
<evidence type="ECO:0000259" key="15">
    <source>
        <dbReference type="PROSITE" id="PS50113"/>
    </source>
</evidence>
<dbReference type="PROSITE" id="PS50113">
    <property type="entry name" value="PAC"/>
    <property type="match status" value="1"/>
</dbReference>
<dbReference type="SUPFAM" id="SSF47384">
    <property type="entry name" value="Homodimeric domain of signal transducing histidine kinase"/>
    <property type="match status" value="1"/>
</dbReference>
<dbReference type="InterPro" id="IPR005467">
    <property type="entry name" value="His_kinase_dom"/>
</dbReference>
<evidence type="ECO:0000256" key="2">
    <source>
        <dbReference type="ARBA" id="ARBA00004141"/>
    </source>
</evidence>
<dbReference type="PANTHER" id="PTHR42878">
    <property type="entry name" value="TWO-COMPONENT HISTIDINE KINASE"/>
    <property type="match status" value="1"/>
</dbReference>
<evidence type="ECO:0000256" key="5">
    <source>
        <dbReference type="ARBA" id="ARBA00022679"/>
    </source>
</evidence>
<dbReference type="SUPFAM" id="SSF55785">
    <property type="entry name" value="PYP-like sensor domain (PAS domain)"/>
    <property type="match status" value="2"/>
</dbReference>
<dbReference type="EC" id="2.7.13.3" evidence="3"/>
<evidence type="ECO:0000256" key="4">
    <source>
        <dbReference type="ARBA" id="ARBA00022553"/>
    </source>
</evidence>
<dbReference type="OrthoDB" id="9813151at2"/>
<dbReference type="SMART" id="SM00387">
    <property type="entry name" value="HATPase_c"/>
    <property type="match status" value="1"/>
</dbReference>
<evidence type="ECO:0000256" key="3">
    <source>
        <dbReference type="ARBA" id="ARBA00012438"/>
    </source>
</evidence>
<organism evidence="16 17">
    <name type="scientific">Pedobacter steynii</name>
    <dbReference type="NCBI Taxonomy" id="430522"/>
    <lineage>
        <taxon>Bacteria</taxon>
        <taxon>Pseudomonadati</taxon>
        <taxon>Bacteroidota</taxon>
        <taxon>Sphingobacteriia</taxon>
        <taxon>Sphingobacteriales</taxon>
        <taxon>Sphingobacteriaceae</taxon>
        <taxon>Pedobacter</taxon>
    </lineage>
</organism>
<dbReference type="InterPro" id="IPR035965">
    <property type="entry name" value="PAS-like_dom_sf"/>
</dbReference>
<dbReference type="GO" id="GO:0000156">
    <property type="term" value="F:phosphorelay response regulator activity"/>
    <property type="evidence" value="ECO:0007669"/>
    <property type="project" value="TreeGrafter"/>
</dbReference>
<dbReference type="InterPro" id="IPR000700">
    <property type="entry name" value="PAS-assoc_C"/>
</dbReference>
<evidence type="ECO:0000256" key="9">
    <source>
        <dbReference type="ARBA" id="ARBA00022840"/>
    </source>
</evidence>
<keyword evidence="8 16" id="KW-0418">Kinase</keyword>
<keyword evidence="5" id="KW-0808">Transferase</keyword>
<evidence type="ECO:0000256" key="12">
    <source>
        <dbReference type="ARBA" id="ARBA00023136"/>
    </source>
</evidence>
<dbReference type="PRINTS" id="PR00344">
    <property type="entry name" value="BCTRLSENSOR"/>
</dbReference>
<keyword evidence="10" id="KW-1133">Transmembrane helix</keyword>
<dbReference type="InterPro" id="IPR050351">
    <property type="entry name" value="BphY/WalK/GraS-like"/>
</dbReference>